<proteinExistence type="inferred from homology"/>
<reference evidence="8" key="1">
    <citation type="submission" date="2020-05" db="EMBL/GenBank/DDBJ databases">
        <authorList>
            <person name="Chiriac C."/>
            <person name="Salcher M."/>
            <person name="Ghai R."/>
            <person name="Kavagutti S V."/>
        </authorList>
    </citation>
    <scope>NUCLEOTIDE SEQUENCE</scope>
</reference>
<dbReference type="GO" id="GO:0005525">
    <property type="term" value="F:GTP binding"/>
    <property type="evidence" value="ECO:0007669"/>
    <property type="project" value="UniProtKB-KW"/>
</dbReference>
<evidence type="ECO:0000259" key="6">
    <source>
        <dbReference type="PROSITE" id="PS50823"/>
    </source>
</evidence>
<dbReference type="CDD" id="cd04163">
    <property type="entry name" value="Era"/>
    <property type="match status" value="1"/>
</dbReference>
<feature type="compositionally biased region" description="Polar residues" evidence="5">
    <location>
        <begin position="1"/>
        <end position="19"/>
    </location>
</feature>
<feature type="domain" description="Era-type G" evidence="7">
    <location>
        <begin position="74"/>
        <end position="237"/>
    </location>
</feature>
<name>A0A6J6YV78_9ZZZZ</name>
<dbReference type="GO" id="GO:0043024">
    <property type="term" value="F:ribosomal small subunit binding"/>
    <property type="evidence" value="ECO:0007669"/>
    <property type="project" value="TreeGrafter"/>
</dbReference>
<dbReference type="NCBIfam" id="TIGR00436">
    <property type="entry name" value="era"/>
    <property type="match status" value="1"/>
</dbReference>
<sequence>MTDQDSNSQDATSKDPSSQDPHRPDSSQDPSEDTTPETRPTSAPGLGGSASEQLERMLAAAGMGAEAEVPEGFRSGFVTFVGRPNVGKSTLVNQILGQKISIVSDKPQTTRHQIRGVLSRPESQIVFVDTPGIHRPRTLMGERLNDTATSSLEGIDVACLLIEATAAMGPGDRYIAERMPKNSVLVLNKTDAATAERIMSQLSKAASFEFAEYFPISAKTGDGVDALVEYLVSRLPEGPRWYPEGEVTDAPEPFRVAELVREQLLAVTREELPHSIATRVSEWEWPRIRVEIIVERDSQKGIVIGKGGSVLKEVGIRVRRQLPPGAFIELHVTVDKDWQSKAQSLERLGY</sequence>
<evidence type="ECO:0000259" key="7">
    <source>
        <dbReference type="PROSITE" id="PS51713"/>
    </source>
</evidence>
<dbReference type="SUPFAM" id="SSF52540">
    <property type="entry name" value="P-loop containing nucleoside triphosphate hydrolases"/>
    <property type="match status" value="1"/>
</dbReference>
<keyword evidence="3" id="KW-0694">RNA-binding</keyword>
<dbReference type="GO" id="GO:0019843">
    <property type="term" value="F:rRNA binding"/>
    <property type="evidence" value="ECO:0007669"/>
    <property type="project" value="TreeGrafter"/>
</dbReference>
<keyword evidence="2" id="KW-0547">Nucleotide-binding</keyword>
<keyword evidence="4" id="KW-0342">GTP-binding</keyword>
<dbReference type="PROSITE" id="PS51713">
    <property type="entry name" value="G_ERA"/>
    <property type="match status" value="1"/>
</dbReference>
<dbReference type="InterPro" id="IPR027417">
    <property type="entry name" value="P-loop_NTPase"/>
</dbReference>
<gene>
    <name evidence="8" type="ORF">UFOPK3046_01160</name>
</gene>
<dbReference type="InterPro" id="IPR005662">
    <property type="entry name" value="GTPase_Era-like"/>
</dbReference>
<dbReference type="InterPro" id="IPR015946">
    <property type="entry name" value="KH_dom-like_a/b"/>
</dbReference>
<dbReference type="Gene3D" id="3.30.300.20">
    <property type="match status" value="1"/>
</dbReference>
<dbReference type="Gene3D" id="3.40.50.300">
    <property type="entry name" value="P-loop containing nucleotide triphosphate hydrolases"/>
    <property type="match status" value="1"/>
</dbReference>
<dbReference type="AlphaFoldDB" id="A0A6J6YV78"/>
<organism evidence="8">
    <name type="scientific">freshwater metagenome</name>
    <dbReference type="NCBI Taxonomy" id="449393"/>
    <lineage>
        <taxon>unclassified sequences</taxon>
        <taxon>metagenomes</taxon>
        <taxon>ecological metagenomes</taxon>
    </lineage>
</organism>
<dbReference type="InterPro" id="IPR009019">
    <property type="entry name" value="KH_sf_prok-type"/>
</dbReference>
<dbReference type="Pfam" id="PF01926">
    <property type="entry name" value="MMR_HSR1"/>
    <property type="match status" value="1"/>
</dbReference>
<comment type="similarity">
    <text evidence="1">Belongs to the TRAFAC class TrmE-Era-EngA-EngB-Septin-like GTPase superfamily. Era GTPase family.</text>
</comment>
<dbReference type="GO" id="GO:0005829">
    <property type="term" value="C:cytosol"/>
    <property type="evidence" value="ECO:0007669"/>
    <property type="project" value="TreeGrafter"/>
</dbReference>
<dbReference type="PROSITE" id="PS50823">
    <property type="entry name" value="KH_TYPE_2"/>
    <property type="match status" value="1"/>
</dbReference>
<feature type="region of interest" description="Disordered" evidence="5">
    <location>
        <begin position="1"/>
        <end position="50"/>
    </location>
</feature>
<dbReference type="InterPro" id="IPR006073">
    <property type="entry name" value="GTP-bd"/>
</dbReference>
<dbReference type="CDD" id="cd22534">
    <property type="entry name" value="KH-II_Era"/>
    <property type="match status" value="1"/>
</dbReference>
<dbReference type="InterPro" id="IPR030388">
    <property type="entry name" value="G_ERA_dom"/>
</dbReference>
<dbReference type="NCBIfam" id="NF000908">
    <property type="entry name" value="PRK00089.1"/>
    <property type="match status" value="1"/>
</dbReference>
<dbReference type="Pfam" id="PF07650">
    <property type="entry name" value="KH_2"/>
    <property type="match status" value="1"/>
</dbReference>
<dbReference type="EMBL" id="CAFAAQ010000103">
    <property type="protein sequence ID" value="CAB4811098.1"/>
    <property type="molecule type" value="Genomic_DNA"/>
</dbReference>
<evidence type="ECO:0000256" key="1">
    <source>
        <dbReference type="ARBA" id="ARBA00007921"/>
    </source>
</evidence>
<dbReference type="PANTHER" id="PTHR42698:SF1">
    <property type="entry name" value="GTPASE ERA, MITOCHONDRIAL"/>
    <property type="match status" value="1"/>
</dbReference>
<dbReference type="GO" id="GO:0000028">
    <property type="term" value="P:ribosomal small subunit assembly"/>
    <property type="evidence" value="ECO:0007669"/>
    <property type="project" value="TreeGrafter"/>
</dbReference>
<feature type="domain" description="KH type-2" evidence="6">
    <location>
        <begin position="268"/>
        <end position="336"/>
    </location>
</feature>
<dbReference type="NCBIfam" id="TIGR00231">
    <property type="entry name" value="small_GTP"/>
    <property type="match status" value="1"/>
</dbReference>
<dbReference type="InterPro" id="IPR004044">
    <property type="entry name" value="KH_dom_type_2"/>
</dbReference>
<dbReference type="InterPro" id="IPR005225">
    <property type="entry name" value="Small_GTP-bd"/>
</dbReference>
<accession>A0A6J6YV78</accession>
<dbReference type="PANTHER" id="PTHR42698">
    <property type="entry name" value="GTPASE ERA"/>
    <property type="match status" value="1"/>
</dbReference>
<evidence type="ECO:0000313" key="8">
    <source>
        <dbReference type="EMBL" id="CAB4811098.1"/>
    </source>
</evidence>
<dbReference type="HAMAP" id="MF_00367">
    <property type="entry name" value="GTPase_Era"/>
    <property type="match status" value="1"/>
</dbReference>
<evidence type="ECO:0000256" key="4">
    <source>
        <dbReference type="ARBA" id="ARBA00023134"/>
    </source>
</evidence>
<dbReference type="SUPFAM" id="SSF54814">
    <property type="entry name" value="Prokaryotic type KH domain (KH-domain type II)"/>
    <property type="match status" value="1"/>
</dbReference>
<evidence type="ECO:0000256" key="2">
    <source>
        <dbReference type="ARBA" id="ARBA00022741"/>
    </source>
</evidence>
<protein>
    <submittedName>
        <fullName evidence="8">Unannotated protein</fullName>
    </submittedName>
</protein>
<evidence type="ECO:0000256" key="5">
    <source>
        <dbReference type="SAM" id="MobiDB-lite"/>
    </source>
</evidence>
<evidence type="ECO:0000256" key="3">
    <source>
        <dbReference type="ARBA" id="ARBA00022884"/>
    </source>
</evidence>